<dbReference type="InterPro" id="IPR036291">
    <property type="entry name" value="NAD(P)-bd_dom_sf"/>
</dbReference>
<keyword evidence="3" id="KW-0560">Oxidoreductase</keyword>
<organism evidence="5 6">
    <name type="scientific">Apiospora kogelbergensis</name>
    <dbReference type="NCBI Taxonomy" id="1337665"/>
    <lineage>
        <taxon>Eukaryota</taxon>
        <taxon>Fungi</taxon>
        <taxon>Dikarya</taxon>
        <taxon>Ascomycota</taxon>
        <taxon>Pezizomycotina</taxon>
        <taxon>Sordariomycetes</taxon>
        <taxon>Xylariomycetidae</taxon>
        <taxon>Amphisphaeriales</taxon>
        <taxon>Apiosporaceae</taxon>
        <taxon>Apiospora</taxon>
    </lineage>
</organism>
<name>A0AAW0QG46_9PEZI</name>
<dbReference type="Gene3D" id="3.40.50.720">
    <property type="entry name" value="NAD(P)-binding Rossmann-like Domain"/>
    <property type="match status" value="1"/>
</dbReference>
<proteinExistence type="inferred from homology"/>
<dbReference type="PANTHER" id="PTHR47706:SF9">
    <property type="entry name" value="NMRA-LIKE DOMAIN-CONTAINING PROTEIN-RELATED"/>
    <property type="match status" value="1"/>
</dbReference>
<keyword evidence="2" id="KW-0521">NADP</keyword>
<evidence type="ECO:0000256" key="2">
    <source>
        <dbReference type="ARBA" id="ARBA00022857"/>
    </source>
</evidence>
<accession>A0AAW0QG46</accession>
<dbReference type="AlphaFoldDB" id="A0AAW0QG46"/>
<keyword evidence="6" id="KW-1185">Reference proteome</keyword>
<evidence type="ECO:0000313" key="5">
    <source>
        <dbReference type="EMBL" id="KAK8105002.1"/>
    </source>
</evidence>
<evidence type="ECO:0000313" key="6">
    <source>
        <dbReference type="Proteomes" id="UP001392437"/>
    </source>
</evidence>
<dbReference type="Proteomes" id="UP001392437">
    <property type="component" value="Unassembled WGS sequence"/>
</dbReference>
<feature type="domain" description="NAD(P)-binding" evidence="4">
    <location>
        <begin position="14"/>
        <end position="202"/>
    </location>
</feature>
<dbReference type="Gene3D" id="3.90.25.10">
    <property type="entry name" value="UDP-galactose 4-epimerase, domain 1"/>
    <property type="match status" value="1"/>
</dbReference>
<reference evidence="5 6" key="1">
    <citation type="submission" date="2023-01" db="EMBL/GenBank/DDBJ databases">
        <title>Analysis of 21 Apiospora genomes using comparative genomics revels a genus with tremendous synthesis potential of carbohydrate active enzymes and secondary metabolites.</title>
        <authorList>
            <person name="Sorensen T."/>
        </authorList>
    </citation>
    <scope>NUCLEOTIDE SEQUENCE [LARGE SCALE GENOMIC DNA]</scope>
    <source>
        <strain evidence="5 6">CBS 117206</strain>
    </source>
</reference>
<gene>
    <name evidence="5" type="ORF">PG999_008361</name>
</gene>
<comment type="caution">
    <text evidence="5">The sequence shown here is derived from an EMBL/GenBank/DDBJ whole genome shotgun (WGS) entry which is preliminary data.</text>
</comment>
<dbReference type="GO" id="GO:0016491">
    <property type="term" value="F:oxidoreductase activity"/>
    <property type="evidence" value="ECO:0007669"/>
    <property type="project" value="UniProtKB-KW"/>
</dbReference>
<comment type="similarity">
    <text evidence="1">Belongs to the NmrA-type oxidoreductase family. Isoflavone reductase subfamily.</text>
</comment>
<sequence>MASTTAIKDVAVIGAGGKLGRLITTALLDAGFTVVALARADSSTPLPEGVTAVRRVDFASMEDLVGALRGQDAVVSAIGTMAVAHQRVLVEAAARAQVKRFVPSEYGLNTRSAGLRDTKLGRMLKPKIDMVDRLIELAEHSAGAFTWTGLGNNLFFDSSLEAGLLGIDISAQKATIVDSGDELFSTSNRGLVARAVVAVLQRPDETANRYLMVQSFVTTQNELLKVVSEEMQKASDGSGQKFEVKHITAAGTEKVADDALSGGNAFDAFWAYVRQYQFADGAGRALKREETANTLLGLGEEDLRESVRSVLVDMQVV</sequence>
<evidence type="ECO:0000256" key="3">
    <source>
        <dbReference type="ARBA" id="ARBA00023002"/>
    </source>
</evidence>
<protein>
    <submittedName>
        <fullName evidence="5">NAD(P)-binding protein</fullName>
    </submittedName>
</protein>
<dbReference type="EMBL" id="JAQQWP010000008">
    <property type="protein sequence ID" value="KAK8105002.1"/>
    <property type="molecule type" value="Genomic_DNA"/>
</dbReference>
<dbReference type="InterPro" id="IPR016040">
    <property type="entry name" value="NAD(P)-bd_dom"/>
</dbReference>
<dbReference type="Pfam" id="PF13460">
    <property type="entry name" value="NAD_binding_10"/>
    <property type="match status" value="1"/>
</dbReference>
<dbReference type="InterPro" id="IPR051609">
    <property type="entry name" value="NmrA/Isoflavone_reductase-like"/>
</dbReference>
<evidence type="ECO:0000256" key="1">
    <source>
        <dbReference type="ARBA" id="ARBA00005725"/>
    </source>
</evidence>
<dbReference type="SUPFAM" id="SSF51735">
    <property type="entry name" value="NAD(P)-binding Rossmann-fold domains"/>
    <property type="match status" value="1"/>
</dbReference>
<dbReference type="PANTHER" id="PTHR47706">
    <property type="entry name" value="NMRA-LIKE FAMILY PROTEIN"/>
    <property type="match status" value="1"/>
</dbReference>
<dbReference type="InterPro" id="IPR045312">
    <property type="entry name" value="PCBER-like"/>
</dbReference>
<evidence type="ECO:0000259" key="4">
    <source>
        <dbReference type="Pfam" id="PF13460"/>
    </source>
</evidence>
<dbReference type="CDD" id="cd05259">
    <property type="entry name" value="PCBER_SDR_a"/>
    <property type="match status" value="1"/>
</dbReference>